<dbReference type="Proteomes" id="UP000663831">
    <property type="component" value="Unassembled WGS sequence"/>
</dbReference>
<evidence type="ECO:0000256" key="1">
    <source>
        <dbReference type="ARBA" id="ARBA00004604"/>
    </source>
</evidence>
<evidence type="ECO:0000256" key="10">
    <source>
        <dbReference type="ARBA" id="ARBA00067245"/>
    </source>
</evidence>
<sequence length="511" mass="56824">MGPPETVLELGSFVHAVEDEMLCSSLMPDKVPHFNAPIYLQNKSQIGKVDEILGPVNEVYFSVKMEPGMVAASFKKGDKVYVSDQKLLPIERFLPRPKIVGGKIESRFKLVFISRPGYSQSVQSEAEEVQEVLLVAGEALPADEASLAEDGEARVEGEEDLEEVHHAVGVALEVVGVEAGGVAVQRRVIDDIVRRPEEDQFIIAATGSGKTLLYELPGILPSATKKTTIVFIPRHSIIEIEAKRLNDCGIYVEKRHTTNSTQADRGQQQSQNERLFKAVNHPELLPNFIIVTTHQLSFPDSNFNKILNGLCEQRLVQRFVFDEIHMLLDNHDILSQLPILRQKYPNVPVTVLSASVSPATVNTLCKALSITNEPKRFLLDRPNLYYQVLPKLSQGEDDKLGIPANPKERSQMAPILHLARNVYPSQAGIVFCRKKSTCVRFAEILKRDGIAAEAYDADASRSAAGREIFRKWKENDPDVRILISTNTLSSGVHKSDGELTDYPAFNPPIYL</sequence>
<dbReference type="InterPro" id="IPR009000">
    <property type="entry name" value="Transl_B-barrel_sf"/>
</dbReference>
<dbReference type="GO" id="GO:0000454">
    <property type="term" value="P:snoRNA guided rRNA pseudouridine synthesis"/>
    <property type="evidence" value="ECO:0007669"/>
    <property type="project" value="TreeGrafter"/>
</dbReference>
<keyword evidence="5" id="KW-0539">Nucleus</keyword>
<evidence type="ECO:0000256" key="5">
    <source>
        <dbReference type="ARBA" id="ARBA00023242"/>
    </source>
</evidence>
<dbReference type="InterPro" id="IPR014001">
    <property type="entry name" value="Helicase_ATP-bd"/>
</dbReference>
<accession>A0A8H3GVN5</accession>
<dbReference type="PANTHER" id="PTHR23237:SF6">
    <property type="entry name" value="H_ACA RIBONUCLEOPROTEIN COMPLEX SUBUNIT 1"/>
    <property type="match status" value="1"/>
</dbReference>
<gene>
    <name evidence="12" type="ORF">RDB_LOCUS83911</name>
</gene>
<dbReference type="Gene3D" id="3.40.50.300">
    <property type="entry name" value="P-loop containing nucleotide triphosphate hydrolases"/>
    <property type="match status" value="2"/>
</dbReference>
<dbReference type="Pfam" id="PF00270">
    <property type="entry name" value="DEAD"/>
    <property type="match status" value="1"/>
</dbReference>
<proteinExistence type="inferred from homology"/>
<keyword evidence="4" id="KW-0694">RNA-binding</keyword>
<feature type="domain" description="Helicase ATP-binding" evidence="11">
    <location>
        <begin position="191"/>
        <end position="374"/>
    </location>
</feature>
<evidence type="ECO:0000256" key="2">
    <source>
        <dbReference type="ARBA" id="ARBA00022517"/>
    </source>
</evidence>
<dbReference type="PANTHER" id="PTHR23237">
    <property type="entry name" value="NUCLEOLAR PROTEIN FAMILY A MEMBER 1 SNORNP PROTEIN GAR1"/>
    <property type="match status" value="1"/>
</dbReference>
<name>A0A8H3GVN5_9AGAM</name>
<comment type="subcellular location">
    <subcellularLocation>
        <location evidence="1">Nucleus</location>
        <location evidence="1">Nucleolus</location>
    </subcellularLocation>
</comment>
<dbReference type="FunFam" id="2.40.10.230:FF:000001">
    <property type="entry name" value="H/ACA ribonucleoprotein complex subunit"/>
    <property type="match status" value="1"/>
</dbReference>
<evidence type="ECO:0000256" key="9">
    <source>
        <dbReference type="ARBA" id="ARBA00042224"/>
    </source>
</evidence>
<dbReference type="Gene3D" id="2.40.10.230">
    <property type="entry name" value="Probable tRNA pseudouridine synthase domain"/>
    <property type="match status" value="1"/>
</dbReference>
<evidence type="ECO:0000256" key="4">
    <source>
        <dbReference type="ARBA" id="ARBA00022884"/>
    </source>
</evidence>
<dbReference type="GO" id="GO:0005524">
    <property type="term" value="F:ATP binding"/>
    <property type="evidence" value="ECO:0007669"/>
    <property type="project" value="InterPro"/>
</dbReference>
<dbReference type="SUPFAM" id="SSF50447">
    <property type="entry name" value="Translation proteins"/>
    <property type="match status" value="1"/>
</dbReference>
<dbReference type="InterPro" id="IPR027417">
    <property type="entry name" value="P-loop_NTPase"/>
</dbReference>
<reference evidence="12" key="1">
    <citation type="submission" date="2021-01" db="EMBL/GenBank/DDBJ databases">
        <authorList>
            <person name="Kaushik A."/>
        </authorList>
    </citation>
    <scope>NUCLEOTIDE SEQUENCE</scope>
    <source>
        <strain evidence="12">AG3-1AP</strain>
    </source>
</reference>
<comment type="caution">
    <text evidence="12">The sequence shown here is derived from an EMBL/GenBank/DDBJ whole genome shotgun (WGS) entry which is preliminary data.</text>
</comment>
<comment type="similarity">
    <text evidence="7">Belongs to the GAR1 family.</text>
</comment>
<dbReference type="AlphaFoldDB" id="A0A8H3GVN5"/>
<dbReference type="GO" id="GO:0034513">
    <property type="term" value="F:box H/ACA snoRNA binding"/>
    <property type="evidence" value="ECO:0007669"/>
    <property type="project" value="TreeGrafter"/>
</dbReference>
<dbReference type="Pfam" id="PF04410">
    <property type="entry name" value="Gar1"/>
    <property type="match status" value="1"/>
</dbReference>
<dbReference type="InterPro" id="IPR011545">
    <property type="entry name" value="DEAD/DEAH_box_helicase_dom"/>
</dbReference>
<protein>
    <recommendedName>
        <fullName evidence="8">H/ACA ribonucleoprotein complex subunit GAR1</fullName>
    </recommendedName>
    <alternativeName>
        <fullName evidence="10">H/ACA ribonucleoprotein complex subunit gar1</fullName>
    </alternativeName>
    <alternativeName>
        <fullName evidence="9">snoRNP protein GAR1</fullName>
    </alternativeName>
</protein>
<dbReference type="SMART" id="SM00487">
    <property type="entry name" value="DEXDc"/>
    <property type="match status" value="1"/>
</dbReference>
<evidence type="ECO:0000256" key="6">
    <source>
        <dbReference type="ARBA" id="ARBA00023274"/>
    </source>
</evidence>
<evidence type="ECO:0000256" key="8">
    <source>
        <dbReference type="ARBA" id="ARBA00040068"/>
    </source>
</evidence>
<keyword evidence="3" id="KW-0698">rRNA processing</keyword>
<dbReference type="SUPFAM" id="SSF52540">
    <property type="entry name" value="P-loop containing nucleoside triphosphate hydrolases"/>
    <property type="match status" value="1"/>
</dbReference>
<keyword evidence="6" id="KW-0687">Ribonucleoprotein</keyword>
<dbReference type="GO" id="GO:0031429">
    <property type="term" value="C:box H/ACA snoRNP complex"/>
    <property type="evidence" value="ECO:0007669"/>
    <property type="project" value="TreeGrafter"/>
</dbReference>
<organism evidence="12 13">
    <name type="scientific">Rhizoctonia solani</name>
    <dbReference type="NCBI Taxonomy" id="456999"/>
    <lineage>
        <taxon>Eukaryota</taxon>
        <taxon>Fungi</taxon>
        <taxon>Dikarya</taxon>
        <taxon>Basidiomycota</taxon>
        <taxon>Agaricomycotina</taxon>
        <taxon>Agaricomycetes</taxon>
        <taxon>Cantharellales</taxon>
        <taxon>Ceratobasidiaceae</taxon>
        <taxon>Rhizoctonia</taxon>
    </lineage>
</organism>
<evidence type="ECO:0000256" key="3">
    <source>
        <dbReference type="ARBA" id="ARBA00022552"/>
    </source>
</evidence>
<dbReference type="InterPro" id="IPR007504">
    <property type="entry name" value="H/ACA_rnp_Gar1/Naf1"/>
</dbReference>
<evidence type="ECO:0000256" key="7">
    <source>
        <dbReference type="ARBA" id="ARBA00038293"/>
    </source>
</evidence>
<evidence type="ECO:0000259" key="11">
    <source>
        <dbReference type="PROSITE" id="PS51192"/>
    </source>
</evidence>
<keyword evidence="2" id="KW-0690">Ribosome biogenesis</keyword>
<dbReference type="PROSITE" id="PS51192">
    <property type="entry name" value="HELICASE_ATP_BIND_1"/>
    <property type="match status" value="1"/>
</dbReference>
<dbReference type="EMBL" id="CAJMWV010002705">
    <property type="protein sequence ID" value="CAE6468697.1"/>
    <property type="molecule type" value="Genomic_DNA"/>
</dbReference>
<evidence type="ECO:0000313" key="13">
    <source>
        <dbReference type="Proteomes" id="UP000663831"/>
    </source>
</evidence>
<evidence type="ECO:0000313" key="12">
    <source>
        <dbReference type="EMBL" id="CAE6468697.1"/>
    </source>
</evidence>
<dbReference type="InterPro" id="IPR038664">
    <property type="entry name" value="Gar1/Naf1_Cbf5-bd_sf"/>
</dbReference>